<dbReference type="Proteomes" id="UP000269199">
    <property type="component" value="Chromosome"/>
</dbReference>
<accession>A0AAD0U4T5</accession>
<name>A0AAD0U4T5_9BURK</name>
<gene>
    <name evidence="1" type="ORF">RC54_03965</name>
</gene>
<reference evidence="1 2" key="1">
    <citation type="submission" date="2017-11" db="EMBL/GenBank/DDBJ databases">
        <title>Complete genome sequence of Herbaspirillum rubrisubalbicans DSM 11543.</title>
        <authorList>
            <person name="Chen M."/>
            <person name="An Q."/>
        </authorList>
    </citation>
    <scope>NUCLEOTIDE SEQUENCE [LARGE SCALE GENOMIC DNA]</scope>
    <source>
        <strain evidence="1 2">DSM 11543</strain>
    </source>
</reference>
<evidence type="ECO:0008006" key="3">
    <source>
        <dbReference type="Google" id="ProtNLM"/>
    </source>
</evidence>
<protein>
    <recommendedName>
        <fullName evidence="3">Phage protein</fullName>
    </recommendedName>
</protein>
<dbReference type="EMBL" id="CP024996">
    <property type="protein sequence ID" value="AYR23025.1"/>
    <property type="molecule type" value="Genomic_DNA"/>
</dbReference>
<proteinExistence type="predicted"/>
<dbReference type="RefSeq" id="WP_061789254.1">
    <property type="nucleotide sequence ID" value="NZ_CP024996.1"/>
</dbReference>
<evidence type="ECO:0000313" key="2">
    <source>
        <dbReference type="Proteomes" id="UP000269199"/>
    </source>
</evidence>
<organism evidence="1 2">
    <name type="scientific">Herbaspirillum rubrisubalbicans</name>
    <dbReference type="NCBI Taxonomy" id="80842"/>
    <lineage>
        <taxon>Bacteria</taxon>
        <taxon>Pseudomonadati</taxon>
        <taxon>Pseudomonadota</taxon>
        <taxon>Betaproteobacteria</taxon>
        <taxon>Burkholderiales</taxon>
        <taxon>Oxalobacteraceae</taxon>
        <taxon>Herbaspirillum</taxon>
    </lineage>
</organism>
<sequence>MPRVNIIQTNFTAGEITPRCFGRVDIARYQNGAESLENCMVTIHGGAFRRYGSGYQAAAKIAERICRLIPFVFSTTQAYILEFGHQYVRFFNQGGGQIISGGVPLELTTPYTEDMLRQIDFTQGADTMLIFHPDVPTQMLRRLGAASWRLEAAPFTTVPFDEVGERFNTALTINDPTVGGSRTFTAGAGVFLLGDRDRRITYEGGSAIITGFNSANQLVGTITSPFPGTSVPANEWVLEDSPQDAITPGAKDPVGITISVTSTGDAFRASMVGRFIEINSGLLYVNGFVNAQSIQANIIKALDSVTGAPKGAWKLLGAMWNEFDGYPNTGAFYEQRLVTGGSRGYPQTIWGSQTGVFFDYTIGTDDSDAFSFTLPSTGQINPITRMASTDVLLMMTYGGEYTATGGVEKPLTPTNPQLKPRTRYGCNNVKPILVGDELIYVTRSGKKVRAMSYNYASNSFPSPNITTLAEHLVKPGIIDMGYQPEPDGRLWCVRTDGKIAALTIDRDEGVTAWSPLSTDGIYESVAVIPNNGIDEVWVSVQRTIDGTVRRYIERFDESLLTDAAILGTDATGKTLWTGLNHLEGKEVGVRADGTYAGKFTVTDGAITLPRAAKSVEIGMVYVSRIVPLRPEIQTGTGTAQGSNMNTSQATVLVHETIGGKINGKKMTQRRFGSDLLDKAITPFSGLDRIGILGWERGDSPLVLEQDEPLPFHVLCVVRQFTVNS</sequence>
<dbReference type="AlphaFoldDB" id="A0AAD0U4T5"/>
<evidence type="ECO:0000313" key="1">
    <source>
        <dbReference type="EMBL" id="AYR23025.1"/>
    </source>
</evidence>